<proteinExistence type="predicted"/>
<dbReference type="Proteomes" id="UP000827872">
    <property type="component" value="Linkage Group LG05"/>
</dbReference>
<sequence>MNKAPTAGFEEDVGAKTTHHFMYPESAINLNPGVHLVLVPFKPLDLEWLTSALSSGDIQYTYERVKQFIKADKDKILIVNPTFLKYIHDKWTKKHGKYPSTGLIALIFAIHTCTQVSVFGFGADSNGNWHHFWEENDNPGGFHKTGVHDAVFEQRLIERLATEGKVAFYK</sequence>
<dbReference type="EMBL" id="CM037618">
    <property type="protein sequence ID" value="KAH8000506.1"/>
    <property type="molecule type" value="Genomic_DNA"/>
</dbReference>
<organism evidence="1 2">
    <name type="scientific">Sphaerodactylus townsendi</name>
    <dbReference type="NCBI Taxonomy" id="933632"/>
    <lineage>
        <taxon>Eukaryota</taxon>
        <taxon>Metazoa</taxon>
        <taxon>Chordata</taxon>
        <taxon>Craniata</taxon>
        <taxon>Vertebrata</taxon>
        <taxon>Euteleostomi</taxon>
        <taxon>Lepidosauria</taxon>
        <taxon>Squamata</taxon>
        <taxon>Bifurcata</taxon>
        <taxon>Gekkota</taxon>
        <taxon>Sphaerodactylidae</taxon>
        <taxon>Sphaerodactylus</taxon>
    </lineage>
</organism>
<evidence type="ECO:0000313" key="1">
    <source>
        <dbReference type="EMBL" id="KAH8000506.1"/>
    </source>
</evidence>
<evidence type="ECO:0000313" key="2">
    <source>
        <dbReference type="Proteomes" id="UP000827872"/>
    </source>
</evidence>
<reference evidence="1" key="1">
    <citation type="submission" date="2021-08" db="EMBL/GenBank/DDBJ databases">
        <title>The first chromosome-level gecko genome reveals the dynamic sex chromosomes of Neotropical dwarf geckos (Sphaerodactylidae: Sphaerodactylus).</title>
        <authorList>
            <person name="Pinto B.J."/>
            <person name="Keating S.E."/>
            <person name="Gamble T."/>
        </authorList>
    </citation>
    <scope>NUCLEOTIDE SEQUENCE</scope>
    <source>
        <strain evidence="1">TG3544</strain>
    </source>
</reference>
<keyword evidence="2" id="KW-1185">Reference proteome</keyword>
<accession>A0ACB8F6F6</accession>
<comment type="caution">
    <text evidence="1">The sequence shown here is derived from an EMBL/GenBank/DDBJ whole genome shotgun (WGS) entry which is preliminary data.</text>
</comment>
<gene>
    <name evidence="1" type="primary">ST3GAL2_2</name>
    <name evidence="1" type="ORF">K3G42_025889</name>
</gene>
<name>A0ACB8F6F6_9SAUR</name>
<protein>
    <submittedName>
        <fullName evidence="1">CMP-N-acetylneuraminate-beta-galactosamide-alpha-2,3-sialyltransferase 2</fullName>
    </submittedName>
</protein>